<evidence type="ECO:0000313" key="2">
    <source>
        <dbReference type="EMBL" id="QQP53961.1"/>
    </source>
</evidence>
<evidence type="ECO:0000256" key="1">
    <source>
        <dbReference type="SAM" id="MobiDB-lite"/>
    </source>
</evidence>
<gene>
    <name evidence="2" type="ORF">FKW44_006620</name>
</gene>
<accession>A0A7T8QSY9</accession>
<sequence>MTGEHLDPGDTPEKPPKLKKLSESSLRASQKQQKINDLLAIKRPLGECWKTFESNRGT</sequence>
<protein>
    <submittedName>
        <fullName evidence="2">Uncharacterized protein</fullName>
    </submittedName>
</protein>
<dbReference type="Proteomes" id="UP000595437">
    <property type="component" value="Chromosome 4"/>
</dbReference>
<dbReference type="AlphaFoldDB" id="A0A7T8QSY9"/>
<evidence type="ECO:0000313" key="3">
    <source>
        <dbReference type="Proteomes" id="UP000595437"/>
    </source>
</evidence>
<feature type="region of interest" description="Disordered" evidence="1">
    <location>
        <begin position="1"/>
        <end position="32"/>
    </location>
</feature>
<proteinExistence type="predicted"/>
<keyword evidence="3" id="KW-1185">Reference proteome</keyword>
<reference evidence="3" key="1">
    <citation type="submission" date="2021-01" db="EMBL/GenBank/DDBJ databases">
        <title>Caligus Genome Assembly.</title>
        <authorList>
            <person name="Gallardo-Escarate C."/>
        </authorList>
    </citation>
    <scope>NUCLEOTIDE SEQUENCE [LARGE SCALE GENOMIC DNA]</scope>
</reference>
<feature type="compositionally biased region" description="Basic and acidic residues" evidence="1">
    <location>
        <begin position="1"/>
        <end position="22"/>
    </location>
</feature>
<dbReference type="EMBL" id="CP045893">
    <property type="protein sequence ID" value="QQP53961.1"/>
    <property type="molecule type" value="Genomic_DNA"/>
</dbReference>
<organism evidence="2 3">
    <name type="scientific">Caligus rogercresseyi</name>
    <name type="common">Sea louse</name>
    <dbReference type="NCBI Taxonomy" id="217165"/>
    <lineage>
        <taxon>Eukaryota</taxon>
        <taxon>Metazoa</taxon>
        <taxon>Ecdysozoa</taxon>
        <taxon>Arthropoda</taxon>
        <taxon>Crustacea</taxon>
        <taxon>Multicrustacea</taxon>
        <taxon>Hexanauplia</taxon>
        <taxon>Copepoda</taxon>
        <taxon>Siphonostomatoida</taxon>
        <taxon>Caligidae</taxon>
        <taxon>Caligus</taxon>
    </lineage>
</organism>
<name>A0A7T8QSY9_CALRO</name>